<keyword evidence="3 9" id="KW-0436">Ligase</keyword>
<dbReference type="VEuPathDB" id="FungiDB:PV09_02963"/>
<dbReference type="OrthoDB" id="68056at2759"/>
<evidence type="ECO:0000256" key="2">
    <source>
        <dbReference type="ARBA" id="ARBA00012837"/>
    </source>
</evidence>
<protein>
    <recommendedName>
        <fullName evidence="2">arginine--tRNA ligase</fullName>
        <ecNumber evidence="2">6.1.1.19</ecNumber>
    </recommendedName>
</protein>
<comment type="catalytic activity">
    <reaction evidence="8">
        <text>tRNA(Arg) + L-arginine + ATP = L-arginyl-tRNA(Arg) + AMP + diphosphate</text>
        <dbReference type="Rhea" id="RHEA:20301"/>
        <dbReference type="Rhea" id="RHEA-COMP:9658"/>
        <dbReference type="Rhea" id="RHEA-COMP:9673"/>
        <dbReference type="ChEBI" id="CHEBI:30616"/>
        <dbReference type="ChEBI" id="CHEBI:32682"/>
        <dbReference type="ChEBI" id="CHEBI:33019"/>
        <dbReference type="ChEBI" id="CHEBI:78442"/>
        <dbReference type="ChEBI" id="CHEBI:78513"/>
        <dbReference type="ChEBI" id="CHEBI:456215"/>
        <dbReference type="EC" id="6.1.1.19"/>
    </reaction>
</comment>
<keyword evidence="12" id="KW-1185">Reference proteome</keyword>
<dbReference type="GeneID" id="27310936"/>
<dbReference type="InterPro" id="IPR014729">
    <property type="entry name" value="Rossmann-like_a/b/a_fold"/>
</dbReference>
<dbReference type="InParanoid" id="A0A0D1XUW1"/>
<feature type="domain" description="DALR anticodon binding" evidence="10">
    <location>
        <begin position="510"/>
        <end position="614"/>
    </location>
</feature>
<evidence type="ECO:0000313" key="11">
    <source>
        <dbReference type="EMBL" id="KIW06531.1"/>
    </source>
</evidence>
<evidence type="ECO:0000256" key="4">
    <source>
        <dbReference type="ARBA" id="ARBA00022741"/>
    </source>
</evidence>
<reference evidence="11 12" key="1">
    <citation type="submission" date="2015-01" db="EMBL/GenBank/DDBJ databases">
        <title>The Genome Sequence of Ochroconis gallopava CBS43764.</title>
        <authorList>
            <consortium name="The Broad Institute Genomics Platform"/>
            <person name="Cuomo C."/>
            <person name="de Hoog S."/>
            <person name="Gorbushina A."/>
            <person name="Stielow B."/>
            <person name="Teixiera M."/>
            <person name="Abouelleil A."/>
            <person name="Chapman S.B."/>
            <person name="Priest M."/>
            <person name="Young S.K."/>
            <person name="Wortman J."/>
            <person name="Nusbaum C."/>
            <person name="Birren B."/>
        </authorList>
    </citation>
    <scope>NUCLEOTIDE SEQUENCE [LARGE SCALE GENOMIC DNA]</scope>
    <source>
        <strain evidence="11 12">CBS 43764</strain>
    </source>
</reference>
<evidence type="ECO:0000256" key="6">
    <source>
        <dbReference type="ARBA" id="ARBA00022917"/>
    </source>
</evidence>
<dbReference type="Gene3D" id="3.40.50.620">
    <property type="entry name" value="HUPs"/>
    <property type="match status" value="1"/>
</dbReference>
<dbReference type="InterPro" id="IPR001278">
    <property type="entry name" value="Arg-tRNA-ligase"/>
</dbReference>
<dbReference type="InterPro" id="IPR036695">
    <property type="entry name" value="Arg-tRNA-synth_N_sf"/>
</dbReference>
<sequence>MSTTSLEGLAQVLGESGLKVPGPNFPDTDILNDFLDFTRCYLAEIVQSVVQCSAEQAFHAIQLPATVDPIFGDLSIVLPKLAREVGAEAEALRESILKQFPSNSLFQQPASDGKQLRLFYHTKTLAQILLKFIHDRNELYGIPLASKVNNAKVVIEFSSPNIVTELNGKHFRSTLIGAQLAKAYQAHGWEVVKVNYLGDWGKPIGLLGVGFERFGSKDLLETNTVEHLRDVYNQISKLFEPELAASKKVRDDEKAREEIEASGIFAQRNSYVNLLESGDEAATALARKFRESCIESYIQIYDRLNVQFDEYLGESLVKQDTMQEIENTLKEKGLAQESQGSIVVNLPKSGGKNSAVAIRDRCGSSTYLLRDLASAIERHRQYNFDKMIYVVSNHQRDHFHNMTKILELLEMCELAGKLEYVWFNENSHLPEPAEPGDTLVQVLDRCEEAMAKSLEANGRELAPLLAQTPTPRYLTISALYAQASSAKRGSELKFEIDRLTSAQPGTALHLLNWIARLAGVPTRADSLADEVVENEQKLDDGYAALLRWPALYPNIVRSSFRASEPAILITYLSAITDQLSDIFEDDEEITAESIPDRQLLEAVRIVLSNGTRQLAMSR</sequence>
<evidence type="ECO:0000313" key="12">
    <source>
        <dbReference type="Proteomes" id="UP000053259"/>
    </source>
</evidence>
<proteinExistence type="inferred from homology"/>
<dbReference type="PANTHER" id="PTHR11956:SF11">
    <property type="entry name" value="ARGININE--TRNA LIGASE, MITOCHONDRIAL-RELATED"/>
    <property type="match status" value="1"/>
</dbReference>
<gene>
    <name evidence="11" type="ORF">PV09_02963</name>
</gene>
<evidence type="ECO:0000256" key="5">
    <source>
        <dbReference type="ARBA" id="ARBA00022840"/>
    </source>
</evidence>
<dbReference type="GO" id="GO:0005524">
    <property type="term" value="F:ATP binding"/>
    <property type="evidence" value="ECO:0007669"/>
    <property type="project" value="UniProtKB-KW"/>
</dbReference>
<evidence type="ECO:0000256" key="8">
    <source>
        <dbReference type="ARBA" id="ARBA00049339"/>
    </source>
</evidence>
<dbReference type="Gene3D" id="3.30.1360.70">
    <property type="entry name" value="Arginyl tRNA synthetase N-terminal domain"/>
    <property type="match status" value="1"/>
</dbReference>
<dbReference type="Pfam" id="PF00750">
    <property type="entry name" value="tRNA-synt_1d"/>
    <property type="match status" value="1"/>
</dbReference>
<dbReference type="Proteomes" id="UP000053259">
    <property type="component" value="Unassembled WGS sequence"/>
</dbReference>
<dbReference type="PANTHER" id="PTHR11956">
    <property type="entry name" value="ARGINYL-TRNA SYNTHETASE"/>
    <property type="match status" value="1"/>
</dbReference>
<dbReference type="InterPro" id="IPR035684">
    <property type="entry name" value="ArgRS_core"/>
</dbReference>
<evidence type="ECO:0000256" key="1">
    <source>
        <dbReference type="ARBA" id="ARBA00005594"/>
    </source>
</evidence>
<evidence type="ECO:0000256" key="3">
    <source>
        <dbReference type="ARBA" id="ARBA00022598"/>
    </source>
</evidence>
<dbReference type="SUPFAM" id="SSF47323">
    <property type="entry name" value="Anticodon-binding domain of a subclass of class I aminoacyl-tRNA synthetases"/>
    <property type="match status" value="1"/>
</dbReference>
<keyword evidence="7 9" id="KW-0030">Aminoacyl-tRNA synthetase</keyword>
<dbReference type="STRING" id="253628.A0A0D1XUW1"/>
<dbReference type="AlphaFoldDB" id="A0A0D1XUW1"/>
<accession>A0A0D1XUW1</accession>
<dbReference type="SMART" id="SM00836">
    <property type="entry name" value="DALR_1"/>
    <property type="match status" value="1"/>
</dbReference>
<dbReference type="SUPFAM" id="SSF55190">
    <property type="entry name" value="Arginyl-tRNA synthetase (ArgRS), N-terminal 'additional' domain"/>
    <property type="match status" value="1"/>
</dbReference>
<keyword evidence="6 9" id="KW-0648">Protein biosynthesis</keyword>
<name>A0A0D1XUW1_9PEZI</name>
<dbReference type="GO" id="GO:0032543">
    <property type="term" value="P:mitochondrial translation"/>
    <property type="evidence" value="ECO:0007669"/>
    <property type="project" value="TreeGrafter"/>
</dbReference>
<dbReference type="GO" id="GO:0005739">
    <property type="term" value="C:mitochondrion"/>
    <property type="evidence" value="ECO:0007669"/>
    <property type="project" value="TreeGrafter"/>
</dbReference>
<evidence type="ECO:0000256" key="7">
    <source>
        <dbReference type="ARBA" id="ARBA00023146"/>
    </source>
</evidence>
<dbReference type="RefSeq" id="XP_016216400.1">
    <property type="nucleotide sequence ID" value="XM_016356094.1"/>
</dbReference>
<dbReference type="GO" id="GO:0004814">
    <property type="term" value="F:arginine-tRNA ligase activity"/>
    <property type="evidence" value="ECO:0007669"/>
    <property type="project" value="UniProtKB-EC"/>
</dbReference>
<dbReference type="InterPro" id="IPR008909">
    <property type="entry name" value="DALR_anticod-bd"/>
</dbReference>
<dbReference type="HOGENOM" id="CLU_006406_6_0_1"/>
<evidence type="ECO:0000259" key="10">
    <source>
        <dbReference type="SMART" id="SM00836"/>
    </source>
</evidence>
<comment type="similarity">
    <text evidence="1 9">Belongs to the class-I aminoacyl-tRNA synthetase family.</text>
</comment>
<keyword evidence="5 9" id="KW-0067">ATP-binding</keyword>
<evidence type="ECO:0000256" key="9">
    <source>
        <dbReference type="RuleBase" id="RU363038"/>
    </source>
</evidence>
<dbReference type="PRINTS" id="PR01038">
    <property type="entry name" value="TRNASYNTHARG"/>
</dbReference>
<organism evidence="11 12">
    <name type="scientific">Verruconis gallopava</name>
    <dbReference type="NCBI Taxonomy" id="253628"/>
    <lineage>
        <taxon>Eukaryota</taxon>
        <taxon>Fungi</taxon>
        <taxon>Dikarya</taxon>
        <taxon>Ascomycota</taxon>
        <taxon>Pezizomycotina</taxon>
        <taxon>Dothideomycetes</taxon>
        <taxon>Pleosporomycetidae</taxon>
        <taxon>Venturiales</taxon>
        <taxon>Sympoventuriaceae</taxon>
        <taxon>Verruconis</taxon>
    </lineage>
</organism>
<keyword evidence="4 9" id="KW-0547">Nucleotide-binding</keyword>
<dbReference type="SUPFAM" id="SSF52374">
    <property type="entry name" value="Nucleotidylyl transferase"/>
    <property type="match status" value="1"/>
</dbReference>
<dbReference type="EC" id="6.1.1.19" evidence="2"/>
<dbReference type="InterPro" id="IPR009080">
    <property type="entry name" value="tRNAsynth_Ia_anticodon-bd"/>
</dbReference>
<dbReference type="GO" id="GO:0006420">
    <property type="term" value="P:arginyl-tRNA aminoacylation"/>
    <property type="evidence" value="ECO:0007669"/>
    <property type="project" value="InterPro"/>
</dbReference>
<dbReference type="EMBL" id="KN847535">
    <property type="protein sequence ID" value="KIW06531.1"/>
    <property type="molecule type" value="Genomic_DNA"/>
</dbReference>